<dbReference type="EMBL" id="WWBZ02000022">
    <property type="protein sequence ID" value="KAF4307418.1"/>
    <property type="molecule type" value="Genomic_DNA"/>
</dbReference>
<dbReference type="InterPro" id="IPR055374">
    <property type="entry name" value="Ribophorin_II_3rd"/>
</dbReference>
<gene>
    <name evidence="16" type="ORF">GTA08_BOTSDO04766</name>
</gene>
<feature type="transmembrane region" description="Helical" evidence="12">
    <location>
        <begin position="232"/>
        <end position="251"/>
    </location>
</feature>
<dbReference type="Proteomes" id="UP000572817">
    <property type="component" value="Unassembled WGS sequence"/>
</dbReference>
<feature type="domain" description="Ribophorin II third" evidence="14">
    <location>
        <begin position="65"/>
        <end position="151"/>
    </location>
</feature>
<dbReference type="OrthoDB" id="432292at2759"/>
<evidence type="ECO:0000256" key="9">
    <source>
        <dbReference type="ARBA" id="ARBA00023136"/>
    </source>
</evidence>
<dbReference type="GO" id="GO:0008250">
    <property type="term" value="C:oligosaccharyltransferase complex"/>
    <property type="evidence" value="ECO:0007669"/>
    <property type="project" value="InterPro"/>
</dbReference>
<dbReference type="Pfam" id="PF25147">
    <property type="entry name" value="Ribophorin_II_C"/>
    <property type="match status" value="1"/>
</dbReference>
<dbReference type="UniPathway" id="UPA00378"/>
<feature type="domain" description="Ribophorin II C-terminal" evidence="15">
    <location>
        <begin position="179"/>
        <end position="282"/>
    </location>
</feature>
<dbReference type="PANTHER" id="PTHR12640:SF0">
    <property type="entry name" value="DOLICHYL-DIPHOSPHOOLIGOSACCHARIDE--PROTEIN GLYCOSYLTRANSFERASE SUBUNIT 2"/>
    <property type="match status" value="1"/>
</dbReference>
<evidence type="ECO:0000256" key="2">
    <source>
        <dbReference type="ARBA" id="ARBA00004477"/>
    </source>
</evidence>
<comment type="similarity">
    <text evidence="4">Belongs to the SWP1 family.</text>
</comment>
<evidence type="ECO:0000256" key="12">
    <source>
        <dbReference type="SAM" id="Phobius"/>
    </source>
</evidence>
<evidence type="ECO:0000256" key="13">
    <source>
        <dbReference type="SAM" id="SignalP"/>
    </source>
</evidence>
<feature type="transmembrane region" description="Helical" evidence="12">
    <location>
        <begin position="257"/>
        <end position="275"/>
    </location>
</feature>
<comment type="pathway">
    <text evidence="3">Protein modification; protein glycosylation.</text>
</comment>
<feature type="transmembrane region" description="Helical" evidence="12">
    <location>
        <begin position="189"/>
        <end position="212"/>
    </location>
</feature>
<name>A0A8H4IW41_9PEZI</name>
<keyword evidence="7" id="KW-0256">Endoplasmic reticulum</keyword>
<evidence type="ECO:0000256" key="3">
    <source>
        <dbReference type="ARBA" id="ARBA00004922"/>
    </source>
</evidence>
<keyword evidence="5 12" id="KW-0812">Transmembrane</keyword>
<keyword evidence="8 12" id="KW-1133">Transmembrane helix</keyword>
<dbReference type="InterPro" id="IPR056790">
    <property type="entry name" value="Ribophorin_II_C"/>
</dbReference>
<dbReference type="AlphaFoldDB" id="A0A8H4IW41"/>
<evidence type="ECO:0000256" key="11">
    <source>
        <dbReference type="ARBA" id="ARBA00032139"/>
    </source>
</evidence>
<protein>
    <recommendedName>
        <fullName evidence="11">Ribophorin II</fullName>
    </recommendedName>
    <alternativeName>
        <fullName evidence="10">Ribophorin-2</fullName>
    </alternativeName>
</protein>
<evidence type="ECO:0000256" key="5">
    <source>
        <dbReference type="ARBA" id="ARBA00022692"/>
    </source>
</evidence>
<dbReference type="InterPro" id="IPR008814">
    <property type="entry name" value="Swp1"/>
</dbReference>
<feature type="signal peptide" evidence="13">
    <location>
        <begin position="1"/>
        <end position="19"/>
    </location>
</feature>
<comment type="function">
    <text evidence="1">Subunit of the oligosaccharyl transferase (OST) complex that catalyzes the initial transfer of a defined glycan (Glc(3)Man(9)GlcNAc(2) in eukaryotes) from the lipid carrier dolichol-pyrophosphate to an asparagine residue within an Asn-X-Ser/Thr consensus motif in nascent polypeptide chains, the first step in protein N-glycosylation. N-glycosylation occurs cotranslationally and the complex associates with the Sec61 complex at the channel-forming translocon complex that mediates protein translocation across the endoplasmic reticulum (ER). All subunits are required for a maximal enzyme activity.</text>
</comment>
<proteinExistence type="inferred from homology"/>
<comment type="caution">
    <text evidence="16">The sequence shown here is derived from an EMBL/GenBank/DDBJ whole genome shotgun (WGS) entry which is preliminary data.</text>
</comment>
<comment type="subcellular location">
    <subcellularLocation>
        <location evidence="2">Endoplasmic reticulum membrane</location>
        <topology evidence="2">Multi-pass membrane protein</topology>
    </subcellularLocation>
</comment>
<evidence type="ECO:0000256" key="10">
    <source>
        <dbReference type="ARBA" id="ARBA00030078"/>
    </source>
</evidence>
<evidence type="ECO:0000256" key="8">
    <source>
        <dbReference type="ARBA" id="ARBA00022989"/>
    </source>
</evidence>
<evidence type="ECO:0000259" key="14">
    <source>
        <dbReference type="Pfam" id="PF23860"/>
    </source>
</evidence>
<organism evidence="16 17">
    <name type="scientific">Botryosphaeria dothidea</name>
    <dbReference type="NCBI Taxonomy" id="55169"/>
    <lineage>
        <taxon>Eukaryota</taxon>
        <taxon>Fungi</taxon>
        <taxon>Dikarya</taxon>
        <taxon>Ascomycota</taxon>
        <taxon>Pezizomycotina</taxon>
        <taxon>Dothideomycetes</taxon>
        <taxon>Dothideomycetes incertae sedis</taxon>
        <taxon>Botryosphaeriales</taxon>
        <taxon>Botryosphaeriaceae</taxon>
        <taxon>Botryosphaeria</taxon>
    </lineage>
</organism>
<evidence type="ECO:0000313" key="17">
    <source>
        <dbReference type="Proteomes" id="UP000572817"/>
    </source>
</evidence>
<sequence length="287" mass="30498">MRFSFLSSLLLVGASAVSAASSWGFDDATLTVNSKGSGVGSSLKEKFSPKSPLEKPVVLGAQDTLKIVLTTVEGKKPKRPHQAFLTLTEPATGLEDSFALSIKDNGKGKVELTHKDLPVQFLTSSSPVKASLVIGSFGSSAPYKSQVFDLDVKRDPNVPLALPDPPVRYGKKAEIHHIFKDDPRNPPQVITLVFTAAVVATLPILFGAWAMLGANISHAPKAFGAAPVSHGLFFGSIVALEGIFFLYYTAWNLFQTLPAAAAVGVVAYISGSHALSEVQERRLAGLR</sequence>
<keyword evidence="6 13" id="KW-0732">Signal</keyword>
<evidence type="ECO:0000313" key="16">
    <source>
        <dbReference type="EMBL" id="KAF4307418.1"/>
    </source>
</evidence>
<dbReference type="PANTHER" id="PTHR12640">
    <property type="entry name" value="RIBOPHORIN II"/>
    <property type="match status" value="1"/>
</dbReference>
<keyword evidence="9 12" id="KW-0472">Membrane</keyword>
<keyword evidence="17" id="KW-1185">Reference proteome</keyword>
<feature type="chain" id="PRO_5044214051" description="Ribophorin II" evidence="13">
    <location>
        <begin position="20"/>
        <end position="287"/>
    </location>
</feature>
<dbReference type="GO" id="GO:0006487">
    <property type="term" value="P:protein N-linked glycosylation"/>
    <property type="evidence" value="ECO:0007669"/>
    <property type="project" value="TreeGrafter"/>
</dbReference>
<evidence type="ECO:0000256" key="4">
    <source>
        <dbReference type="ARBA" id="ARBA00009038"/>
    </source>
</evidence>
<dbReference type="Pfam" id="PF23860">
    <property type="entry name" value="Ribophorin_II_3rd"/>
    <property type="match status" value="1"/>
</dbReference>
<accession>A0A8H4IW41</accession>
<evidence type="ECO:0000256" key="6">
    <source>
        <dbReference type="ARBA" id="ARBA00022729"/>
    </source>
</evidence>
<evidence type="ECO:0000256" key="1">
    <source>
        <dbReference type="ARBA" id="ARBA00002791"/>
    </source>
</evidence>
<reference evidence="16" key="1">
    <citation type="submission" date="2020-04" db="EMBL/GenBank/DDBJ databases">
        <title>Genome Assembly and Annotation of Botryosphaeria dothidea sdau 11-99, a Latent Pathogen of Apple Fruit Ring Rot in China.</title>
        <authorList>
            <person name="Yu C."/>
            <person name="Diao Y."/>
            <person name="Lu Q."/>
            <person name="Zhao J."/>
            <person name="Cui S."/>
            <person name="Peng C."/>
            <person name="He B."/>
            <person name="Liu H."/>
        </authorList>
    </citation>
    <scope>NUCLEOTIDE SEQUENCE [LARGE SCALE GENOMIC DNA]</scope>
    <source>
        <strain evidence="16">Sdau11-99</strain>
    </source>
</reference>
<evidence type="ECO:0000256" key="7">
    <source>
        <dbReference type="ARBA" id="ARBA00022824"/>
    </source>
</evidence>
<evidence type="ECO:0000259" key="15">
    <source>
        <dbReference type="Pfam" id="PF25147"/>
    </source>
</evidence>